<organism evidence="1 2">
    <name type="scientific">Shinella yambaruensis</name>
    <dbReference type="NCBI Taxonomy" id="415996"/>
    <lineage>
        <taxon>Bacteria</taxon>
        <taxon>Pseudomonadati</taxon>
        <taxon>Pseudomonadota</taxon>
        <taxon>Alphaproteobacteria</taxon>
        <taxon>Hyphomicrobiales</taxon>
        <taxon>Rhizobiaceae</taxon>
        <taxon>Shinella</taxon>
    </lineage>
</organism>
<comment type="caution">
    <text evidence="1">The sequence shown here is derived from an EMBL/GenBank/DDBJ whole genome shotgun (WGS) entry which is preliminary data.</text>
</comment>
<dbReference type="RefSeq" id="WP_245082975.1">
    <property type="nucleotide sequence ID" value="NZ_BSOP01000069.1"/>
</dbReference>
<keyword evidence="2" id="KW-1185">Reference proteome</keyword>
<protein>
    <submittedName>
        <fullName evidence="1">Uncharacterized protein</fullName>
    </submittedName>
</protein>
<evidence type="ECO:0000313" key="1">
    <source>
        <dbReference type="EMBL" id="GLR55130.1"/>
    </source>
</evidence>
<proteinExistence type="predicted"/>
<dbReference type="Proteomes" id="UP001156702">
    <property type="component" value="Unassembled WGS sequence"/>
</dbReference>
<accession>A0ABQ5ZUR9</accession>
<evidence type="ECO:0000313" key="2">
    <source>
        <dbReference type="Proteomes" id="UP001156702"/>
    </source>
</evidence>
<name>A0ABQ5ZUR9_9HYPH</name>
<sequence length="211" mass="23955">MMWVIIAAIIAGIIGFFWRPRAVSTWQVSENGNKTRIVDGTRVTIFASDGGWKYCLADQGNRYEPFFSDRYRSEAEAIESALADIEGRDSPHKSTRQLRDEREAVRAAEVISAAPETFTKAQSQLSDMHASQKFKLTELRPIQKRLERLQKNLLQAFPHAADASDQQKSDELWAFYDKVKRLEEHSRALITWKEGEGNGTSLTPPTWPGVN</sequence>
<gene>
    <name evidence="1" type="ORF">GCM10007923_63510</name>
</gene>
<dbReference type="EMBL" id="BSOP01000069">
    <property type="protein sequence ID" value="GLR55130.1"/>
    <property type="molecule type" value="Genomic_DNA"/>
</dbReference>
<reference evidence="2" key="1">
    <citation type="journal article" date="2019" name="Int. J. Syst. Evol. Microbiol.">
        <title>The Global Catalogue of Microorganisms (GCM) 10K type strain sequencing project: providing services to taxonomists for standard genome sequencing and annotation.</title>
        <authorList>
            <consortium name="The Broad Institute Genomics Platform"/>
            <consortium name="The Broad Institute Genome Sequencing Center for Infectious Disease"/>
            <person name="Wu L."/>
            <person name="Ma J."/>
        </authorList>
    </citation>
    <scope>NUCLEOTIDE SEQUENCE [LARGE SCALE GENOMIC DNA]</scope>
    <source>
        <strain evidence="2">NBRC 102122</strain>
    </source>
</reference>